<dbReference type="SFLD" id="SFLDG01144">
    <property type="entry name" value="C2.B.4:_PGP_Like"/>
    <property type="match status" value="1"/>
</dbReference>
<dbReference type="PROSITE" id="PS01228">
    <property type="entry name" value="COF_1"/>
    <property type="match status" value="1"/>
</dbReference>
<gene>
    <name evidence="1" type="ORF">JK635_11745</name>
</gene>
<dbReference type="SFLD" id="SFLDS00003">
    <property type="entry name" value="Haloacid_Dehalogenase"/>
    <property type="match status" value="1"/>
</dbReference>
<evidence type="ECO:0000313" key="1">
    <source>
        <dbReference type="EMBL" id="MBL4952885.1"/>
    </source>
</evidence>
<dbReference type="Gene3D" id="3.30.1240.10">
    <property type="match status" value="1"/>
</dbReference>
<dbReference type="NCBIfam" id="TIGR01484">
    <property type="entry name" value="HAD-SF-IIB"/>
    <property type="match status" value="1"/>
</dbReference>
<evidence type="ECO:0000313" key="2">
    <source>
        <dbReference type="Proteomes" id="UP000623967"/>
    </source>
</evidence>
<organism evidence="1 2">
    <name type="scientific">Neobacillus paridis</name>
    <dbReference type="NCBI Taxonomy" id="2803862"/>
    <lineage>
        <taxon>Bacteria</taxon>
        <taxon>Bacillati</taxon>
        <taxon>Bacillota</taxon>
        <taxon>Bacilli</taxon>
        <taxon>Bacillales</taxon>
        <taxon>Bacillaceae</taxon>
        <taxon>Neobacillus</taxon>
    </lineage>
</organism>
<dbReference type="InterPro" id="IPR023214">
    <property type="entry name" value="HAD_sf"/>
</dbReference>
<dbReference type="PANTHER" id="PTHR10000">
    <property type="entry name" value="PHOSPHOSERINE PHOSPHATASE"/>
    <property type="match status" value="1"/>
</dbReference>
<reference evidence="1 2" key="1">
    <citation type="submission" date="2021-01" db="EMBL/GenBank/DDBJ databases">
        <title>Genome public.</title>
        <authorList>
            <person name="Liu C."/>
            <person name="Sun Q."/>
        </authorList>
    </citation>
    <scope>NUCLEOTIDE SEQUENCE [LARGE SCALE GENOMIC DNA]</scope>
    <source>
        <strain evidence="1 2">YIM B02564</strain>
    </source>
</reference>
<dbReference type="InterPro" id="IPR006379">
    <property type="entry name" value="HAD-SF_hydro_IIB"/>
</dbReference>
<keyword evidence="2" id="KW-1185">Reference proteome</keyword>
<protein>
    <submittedName>
        <fullName evidence="1">HAD family phosphatase</fullName>
    </submittedName>
</protein>
<dbReference type="CDD" id="cd07516">
    <property type="entry name" value="HAD_Pase"/>
    <property type="match status" value="1"/>
</dbReference>
<comment type="caution">
    <text evidence="1">The sequence shown here is derived from an EMBL/GenBank/DDBJ whole genome shotgun (WGS) entry which is preliminary data.</text>
</comment>
<dbReference type="SFLD" id="SFLDG01140">
    <property type="entry name" value="C2.B:_Phosphomannomutase_and_P"/>
    <property type="match status" value="1"/>
</dbReference>
<dbReference type="PRINTS" id="PR00119">
    <property type="entry name" value="CATATPASE"/>
</dbReference>
<sequence>MNVNNGEIKLIALDMDGTLLNNIHQISPANRLAIKVAQENGVKVVLSTGRSYQTCHDYADSLGLNSYLVTVNGSEIWDEQRKLIKRLVVKTELIEWMWQLSQQYQTTFWAINTERTWHNEMPKDLYSFEWMKFGFIINDQVIREKIFHELQSNGELEVSNSAPNNIEVNDKGVNKAKGLEMVCDRLGITMNQVMAVGDSLNDLAMIKEAGIGVAMGNAQEAVKQHADWVTADNEEDGVAKAIRKWVLK</sequence>
<accession>A0ABS1TNI5</accession>
<dbReference type="Gene3D" id="3.40.50.1000">
    <property type="entry name" value="HAD superfamily/HAD-like"/>
    <property type="match status" value="1"/>
</dbReference>
<proteinExistence type="predicted"/>
<name>A0ABS1TNI5_9BACI</name>
<dbReference type="PROSITE" id="PS01229">
    <property type="entry name" value="COF_2"/>
    <property type="match status" value="1"/>
</dbReference>
<dbReference type="EMBL" id="JAESWB010000168">
    <property type="protein sequence ID" value="MBL4952885.1"/>
    <property type="molecule type" value="Genomic_DNA"/>
</dbReference>
<dbReference type="Pfam" id="PF08282">
    <property type="entry name" value="Hydrolase_3"/>
    <property type="match status" value="2"/>
</dbReference>
<dbReference type="RefSeq" id="WP_202654114.1">
    <property type="nucleotide sequence ID" value="NZ_JAESWB010000168.1"/>
</dbReference>
<dbReference type="InterPro" id="IPR036412">
    <property type="entry name" value="HAD-like_sf"/>
</dbReference>
<dbReference type="PANTHER" id="PTHR10000:SF55">
    <property type="entry name" value="5-AMINO-6-(5-PHOSPHO-D-RIBITYLAMINO)URACIL PHOSPHATASE YCSE"/>
    <property type="match status" value="1"/>
</dbReference>
<dbReference type="SUPFAM" id="SSF56784">
    <property type="entry name" value="HAD-like"/>
    <property type="match status" value="1"/>
</dbReference>
<dbReference type="Proteomes" id="UP000623967">
    <property type="component" value="Unassembled WGS sequence"/>
</dbReference>